<sequence>MRSCAGEKKATLSEVEENSVQRPIGVKAVKALAKSKGKRKSKVSEASSVAELQGLWEVKEKDFAVKERLSKKKLLDSLLGRSNGLSDMEIEPKNILIKEYLSGSNEFVFENEYSGL</sequence>
<protein>
    <submittedName>
        <fullName evidence="1">Predicted protein</fullName>
    </submittedName>
</protein>
<reference evidence="2" key="1">
    <citation type="journal article" date="2011" name="Nat. Genet.">
        <title>The Arabidopsis lyrata genome sequence and the basis of rapid genome size change.</title>
        <authorList>
            <person name="Hu T.T."/>
            <person name="Pattyn P."/>
            <person name="Bakker E.G."/>
            <person name="Cao J."/>
            <person name="Cheng J.-F."/>
            <person name="Clark R.M."/>
            <person name="Fahlgren N."/>
            <person name="Fawcett J.A."/>
            <person name="Grimwood J."/>
            <person name="Gundlach H."/>
            <person name="Haberer G."/>
            <person name="Hollister J.D."/>
            <person name="Ossowski S."/>
            <person name="Ottilar R.P."/>
            <person name="Salamov A.A."/>
            <person name="Schneeberger K."/>
            <person name="Spannagl M."/>
            <person name="Wang X."/>
            <person name="Yang L."/>
            <person name="Nasrallah M.E."/>
            <person name="Bergelson J."/>
            <person name="Carrington J.C."/>
            <person name="Gaut B.S."/>
            <person name="Schmutz J."/>
            <person name="Mayer K.F.X."/>
            <person name="Van de Peer Y."/>
            <person name="Grigoriev I.V."/>
            <person name="Nordborg M."/>
            <person name="Weigel D."/>
            <person name="Guo Y.-L."/>
        </authorList>
    </citation>
    <scope>NUCLEOTIDE SEQUENCE [LARGE SCALE GENOMIC DNA]</scope>
    <source>
        <strain evidence="2">cv. MN47</strain>
    </source>
</reference>
<keyword evidence="2" id="KW-1185">Reference proteome</keyword>
<evidence type="ECO:0000313" key="1">
    <source>
        <dbReference type="EMBL" id="EFH41909.1"/>
    </source>
</evidence>
<gene>
    <name evidence="1" type="ORF">ARALYDRAFT_684290</name>
</gene>
<dbReference type="Gramene" id="Al_scaffold_0008_1110">
    <property type="protein sequence ID" value="Al_scaffold_0008_1110"/>
    <property type="gene ID" value="Al_scaffold_0008_1110"/>
</dbReference>
<dbReference type="HOGENOM" id="CLU_012390_0_5_1"/>
<evidence type="ECO:0000313" key="2">
    <source>
        <dbReference type="Proteomes" id="UP000008694"/>
    </source>
</evidence>
<organism evidence="2">
    <name type="scientific">Arabidopsis lyrata subsp. lyrata</name>
    <name type="common">Lyre-leaved rock-cress</name>
    <dbReference type="NCBI Taxonomy" id="81972"/>
    <lineage>
        <taxon>Eukaryota</taxon>
        <taxon>Viridiplantae</taxon>
        <taxon>Streptophyta</taxon>
        <taxon>Embryophyta</taxon>
        <taxon>Tracheophyta</taxon>
        <taxon>Spermatophyta</taxon>
        <taxon>Magnoliopsida</taxon>
        <taxon>eudicotyledons</taxon>
        <taxon>Gunneridae</taxon>
        <taxon>Pentapetalae</taxon>
        <taxon>rosids</taxon>
        <taxon>malvids</taxon>
        <taxon>Brassicales</taxon>
        <taxon>Brassicaceae</taxon>
        <taxon>Camelineae</taxon>
        <taxon>Arabidopsis</taxon>
    </lineage>
</organism>
<dbReference type="Proteomes" id="UP000008694">
    <property type="component" value="Unassembled WGS sequence"/>
</dbReference>
<accession>D7MM34</accession>
<dbReference type="EMBL" id="GL348720">
    <property type="protein sequence ID" value="EFH41909.1"/>
    <property type="molecule type" value="Genomic_DNA"/>
</dbReference>
<name>D7MM34_ARALL</name>
<dbReference type="AlphaFoldDB" id="D7MM34"/>
<proteinExistence type="predicted"/>